<sequence length="141" mass="16258">MTNFVDLVYFLRAPKYPVIIDIDGVLLAAKSVKPLYKKLSQLDIVEKQHYDAIDRTGEPWTFHVMQGRGILSPFTFKNQPTKLKIIRWFNNRKNKPANEVKYSEKSLSSKKRDLIIAEIADRLLEAEKLTSQRRVASPPGD</sequence>
<proteinExistence type="predicted"/>
<accession>A0ABP8NLB0</accession>
<dbReference type="RefSeq" id="WP_345327182.1">
    <property type="nucleotide sequence ID" value="NZ_BAABGA010000090.1"/>
</dbReference>
<dbReference type="EMBL" id="BAABGA010000090">
    <property type="protein sequence ID" value="GAA4467705.1"/>
    <property type="molecule type" value="Genomic_DNA"/>
</dbReference>
<evidence type="ECO:0000313" key="2">
    <source>
        <dbReference type="Proteomes" id="UP001500840"/>
    </source>
</evidence>
<dbReference type="Proteomes" id="UP001500840">
    <property type="component" value="Unassembled WGS sequence"/>
</dbReference>
<evidence type="ECO:0000313" key="1">
    <source>
        <dbReference type="EMBL" id="GAA4467705.1"/>
    </source>
</evidence>
<comment type="caution">
    <text evidence="1">The sequence shown here is derived from an EMBL/GenBank/DDBJ whole genome shotgun (WGS) entry which is preliminary data.</text>
</comment>
<organism evidence="1 2">
    <name type="scientific">Novipirellula rosea</name>
    <dbReference type="NCBI Taxonomy" id="1031540"/>
    <lineage>
        <taxon>Bacteria</taxon>
        <taxon>Pseudomonadati</taxon>
        <taxon>Planctomycetota</taxon>
        <taxon>Planctomycetia</taxon>
        <taxon>Pirellulales</taxon>
        <taxon>Pirellulaceae</taxon>
        <taxon>Novipirellula</taxon>
    </lineage>
</organism>
<reference evidence="2" key="1">
    <citation type="journal article" date="2019" name="Int. J. Syst. Evol. Microbiol.">
        <title>The Global Catalogue of Microorganisms (GCM) 10K type strain sequencing project: providing services to taxonomists for standard genome sequencing and annotation.</title>
        <authorList>
            <consortium name="The Broad Institute Genomics Platform"/>
            <consortium name="The Broad Institute Genome Sequencing Center for Infectious Disease"/>
            <person name="Wu L."/>
            <person name="Ma J."/>
        </authorList>
    </citation>
    <scope>NUCLEOTIDE SEQUENCE [LARGE SCALE GENOMIC DNA]</scope>
    <source>
        <strain evidence="2">JCM 17759</strain>
    </source>
</reference>
<name>A0ABP8NLB0_9BACT</name>
<keyword evidence="2" id="KW-1185">Reference proteome</keyword>
<gene>
    <name evidence="1" type="ORF">GCM10023156_57980</name>
</gene>
<protein>
    <submittedName>
        <fullName evidence="1">Uncharacterized protein</fullName>
    </submittedName>
</protein>